<dbReference type="InterPro" id="IPR032466">
    <property type="entry name" value="Metal_Hydrolase"/>
</dbReference>
<dbReference type="SUPFAM" id="SSF51556">
    <property type="entry name" value="Metallo-dependent hydrolases"/>
    <property type="match status" value="1"/>
</dbReference>
<evidence type="ECO:0000256" key="4">
    <source>
        <dbReference type="SAM" id="SignalP"/>
    </source>
</evidence>
<evidence type="ECO:0000259" key="5">
    <source>
        <dbReference type="Pfam" id="PF04909"/>
    </source>
</evidence>
<evidence type="ECO:0000256" key="3">
    <source>
        <dbReference type="RuleBase" id="RU366045"/>
    </source>
</evidence>
<keyword evidence="2 3" id="KW-0456">Lyase</keyword>
<keyword evidence="1 3" id="KW-0210">Decarboxylase</keyword>
<dbReference type="GO" id="GO:0005829">
    <property type="term" value="C:cytosol"/>
    <property type="evidence" value="ECO:0007669"/>
    <property type="project" value="TreeGrafter"/>
</dbReference>
<evidence type="ECO:0000313" key="7">
    <source>
        <dbReference type="Proteomes" id="UP001324427"/>
    </source>
</evidence>
<dbReference type="Gene3D" id="3.20.20.140">
    <property type="entry name" value="Metal-dependent hydrolases"/>
    <property type="match status" value="1"/>
</dbReference>
<dbReference type="Proteomes" id="UP001324427">
    <property type="component" value="Unassembled WGS sequence"/>
</dbReference>
<organism evidence="6 7">
    <name type="scientific">Oleoguttula mirabilis</name>
    <dbReference type="NCBI Taxonomy" id="1507867"/>
    <lineage>
        <taxon>Eukaryota</taxon>
        <taxon>Fungi</taxon>
        <taxon>Dikarya</taxon>
        <taxon>Ascomycota</taxon>
        <taxon>Pezizomycotina</taxon>
        <taxon>Dothideomycetes</taxon>
        <taxon>Dothideomycetidae</taxon>
        <taxon>Mycosphaerellales</taxon>
        <taxon>Teratosphaeriaceae</taxon>
        <taxon>Oleoguttula</taxon>
    </lineage>
</organism>
<protein>
    <recommendedName>
        <fullName evidence="5">Amidohydrolase-related domain-containing protein</fullName>
    </recommendedName>
</protein>
<feature type="signal peptide" evidence="4">
    <location>
        <begin position="1"/>
        <end position="16"/>
    </location>
</feature>
<comment type="similarity">
    <text evidence="3">Belongs to the metallo-dependent hydrolases superfamily.</text>
</comment>
<feature type="chain" id="PRO_5043956432" description="Amidohydrolase-related domain-containing protein" evidence="4">
    <location>
        <begin position="17"/>
        <end position="379"/>
    </location>
</feature>
<dbReference type="GO" id="GO:0016831">
    <property type="term" value="F:carboxy-lyase activity"/>
    <property type="evidence" value="ECO:0007669"/>
    <property type="project" value="UniProtKB-KW"/>
</dbReference>
<evidence type="ECO:0000256" key="1">
    <source>
        <dbReference type="ARBA" id="ARBA00022793"/>
    </source>
</evidence>
<accession>A0AAV9JMP7</accession>
<dbReference type="InterPro" id="IPR006680">
    <property type="entry name" value="Amidohydro-rel"/>
</dbReference>
<dbReference type="GO" id="GO:0019748">
    <property type="term" value="P:secondary metabolic process"/>
    <property type="evidence" value="ECO:0007669"/>
    <property type="project" value="TreeGrafter"/>
</dbReference>
<proteinExistence type="inferred from homology"/>
<evidence type="ECO:0000256" key="2">
    <source>
        <dbReference type="ARBA" id="ARBA00023239"/>
    </source>
</evidence>
<comment type="caution">
    <text evidence="6">The sequence shown here is derived from an EMBL/GenBank/DDBJ whole genome shotgun (WGS) entry which is preliminary data.</text>
</comment>
<evidence type="ECO:0000313" key="6">
    <source>
        <dbReference type="EMBL" id="KAK4546596.1"/>
    </source>
</evidence>
<dbReference type="Pfam" id="PF04909">
    <property type="entry name" value="Amidohydro_2"/>
    <property type="match status" value="1"/>
</dbReference>
<gene>
    <name evidence="6" type="ORF">LTR36_001813</name>
</gene>
<feature type="domain" description="Amidohydrolase-related" evidence="5">
    <location>
        <begin position="69"/>
        <end position="378"/>
    </location>
</feature>
<sequence length="379" mass="41103">MKLPFCLALLFHLIHASHNVTQKIIAAAEADNIDLFTLSFAAEALASIQAIYDVEHIDIPSALANATRVDTHAHVVPPWYQALVPFTGQVPTPDWTLEDHFGFMANNSIGHSVISISAPGSVVYPGSETQSTALARLLNEYLVALVRKVPAHFSFFAVTPLPYTASAITEVRYALGHLGAAGVGLLSNHEGYYLGNSVLKPFFAQLDARNSRKEVVFVHPNGPCMHAANGTLIDANPTVYPEGLVEYYFETTRTFMDLTISQTIINFTSLNWIVPHAGGAFPSVEDRFIDSQPAGVIAASKAAYSTRLFWDAAGPVFPHQVQGLLAYGVSASQLLFGTDYPYARFPYALEIEAIENATFFTATEKADVFEGNSKALFGG</sequence>
<dbReference type="EMBL" id="JAVFHQ010000014">
    <property type="protein sequence ID" value="KAK4546596.1"/>
    <property type="molecule type" value="Genomic_DNA"/>
</dbReference>
<dbReference type="AlphaFoldDB" id="A0AAV9JMP7"/>
<name>A0AAV9JMP7_9PEZI</name>
<dbReference type="InterPro" id="IPR032465">
    <property type="entry name" value="ACMSD"/>
</dbReference>
<dbReference type="PANTHER" id="PTHR21240:SF32">
    <property type="entry name" value="AMIDOHYDROLASE-RELATED DOMAIN-CONTAINING PROTEIN"/>
    <property type="match status" value="1"/>
</dbReference>
<dbReference type="GO" id="GO:0016787">
    <property type="term" value="F:hydrolase activity"/>
    <property type="evidence" value="ECO:0007669"/>
    <property type="project" value="InterPro"/>
</dbReference>
<reference evidence="6 7" key="1">
    <citation type="submission" date="2021-11" db="EMBL/GenBank/DDBJ databases">
        <title>Black yeast isolated from Biological Soil Crust.</title>
        <authorList>
            <person name="Kurbessoian T."/>
        </authorList>
    </citation>
    <scope>NUCLEOTIDE SEQUENCE [LARGE SCALE GENOMIC DNA]</scope>
    <source>
        <strain evidence="6 7">CCFEE 5522</strain>
    </source>
</reference>
<dbReference type="PANTHER" id="PTHR21240">
    <property type="entry name" value="2-AMINO-3-CARBOXYLMUCONATE-6-SEMIALDEHYDE DECARBOXYLASE"/>
    <property type="match status" value="1"/>
</dbReference>
<keyword evidence="7" id="KW-1185">Reference proteome</keyword>
<keyword evidence="4" id="KW-0732">Signal</keyword>